<comment type="similarity">
    <text evidence="1">Belongs to the SAPAP family.</text>
</comment>
<feature type="compositionally biased region" description="Acidic residues" evidence="2">
    <location>
        <begin position="1029"/>
        <end position="1041"/>
    </location>
</feature>
<evidence type="ECO:0000313" key="4">
    <source>
        <dbReference type="Proteomes" id="UP000265160"/>
    </source>
</evidence>
<feature type="compositionally biased region" description="Polar residues" evidence="2">
    <location>
        <begin position="962"/>
        <end position="1005"/>
    </location>
</feature>
<organism evidence="3 4">
    <name type="scientific">Maylandia zebra</name>
    <name type="common">zebra mbuna</name>
    <dbReference type="NCBI Taxonomy" id="106582"/>
    <lineage>
        <taxon>Eukaryota</taxon>
        <taxon>Metazoa</taxon>
        <taxon>Chordata</taxon>
        <taxon>Craniata</taxon>
        <taxon>Vertebrata</taxon>
        <taxon>Euteleostomi</taxon>
        <taxon>Actinopterygii</taxon>
        <taxon>Neopterygii</taxon>
        <taxon>Teleostei</taxon>
        <taxon>Neoteleostei</taxon>
        <taxon>Acanthomorphata</taxon>
        <taxon>Ovalentaria</taxon>
        <taxon>Cichlomorphae</taxon>
        <taxon>Cichliformes</taxon>
        <taxon>Cichlidae</taxon>
        <taxon>African cichlids</taxon>
        <taxon>Pseudocrenilabrinae</taxon>
        <taxon>Haplochromini</taxon>
        <taxon>Maylandia</taxon>
        <taxon>Maylandia zebra complex</taxon>
    </lineage>
</organism>
<dbReference type="GO" id="GO:0099572">
    <property type="term" value="C:postsynaptic specialization"/>
    <property type="evidence" value="ECO:0007669"/>
    <property type="project" value="TreeGrafter"/>
</dbReference>
<feature type="compositionally biased region" description="Low complexity" evidence="2">
    <location>
        <begin position="1308"/>
        <end position="1319"/>
    </location>
</feature>
<feature type="compositionally biased region" description="Polar residues" evidence="2">
    <location>
        <begin position="939"/>
        <end position="951"/>
    </location>
</feature>
<feature type="region of interest" description="Disordered" evidence="2">
    <location>
        <begin position="786"/>
        <end position="837"/>
    </location>
</feature>
<accession>A0A3P9BB70</accession>
<reference evidence="3" key="3">
    <citation type="submission" date="2025-09" db="UniProtKB">
        <authorList>
            <consortium name="Ensembl"/>
        </authorList>
    </citation>
    <scope>IDENTIFICATION</scope>
</reference>
<reference evidence="3 4" key="1">
    <citation type="journal article" date="2014" name="Nature">
        <title>The genomic substrate for adaptive radiation in African cichlid fish.</title>
        <authorList>
            <person name="Brawand D."/>
            <person name="Wagner C.E."/>
            <person name="Li Y.I."/>
            <person name="Malinsky M."/>
            <person name="Keller I."/>
            <person name="Fan S."/>
            <person name="Simakov O."/>
            <person name="Ng A.Y."/>
            <person name="Lim Z.W."/>
            <person name="Bezault E."/>
            <person name="Turner-Maier J."/>
            <person name="Johnson J."/>
            <person name="Alcazar R."/>
            <person name="Noh H.J."/>
            <person name="Russell P."/>
            <person name="Aken B."/>
            <person name="Alfoldi J."/>
            <person name="Amemiya C."/>
            <person name="Azzouzi N."/>
            <person name="Baroiller J.F."/>
            <person name="Barloy-Hubler F."/>
            <person name="Berlin A."/>
            <person name="Bloomquist R."/>
            <person name="Carleton K.L."/>
            <person name="Conte M.A."/>
            <person name="D'Cotta H."/>
            <person name="Eshel O."/>
            <person name="Gaffney L."/>
            <person name="Galibert F."/>
            <person name="Gante H.F."/>
            <person name="Gnerre S."/>
            <person name="Greuter L."/>
            <person name="Guyon R."/>
            <person name="Haddad N.S."/>
            <person name="Haerty W."/>
            <person name="Harris R.M."/>
            <person name="Hofmann H.A."/>
            <person name="Hourlier T."/>
            <person name="Hulata G."/>
            <person name="Jaffe D.B."/>
            <person name="Lara M."/>
            <person name="Lee A.P."/>
            <person name="MacCallum I."/>
            <person name="Mwaiko S."/>
            <person name="Nikaido M."/>
            <person name="Nishihara H."/>
            <person name="Ozouf-Costaz C."/>
            <person name="Penman D.J."/>
            <person name="Przybylski D."/>
            <person name="Rakotomanga M."/>
            <person name="Renn S.C.P."/>
            <person name="Ribeiro F.J."/>
            <person name="Ron M."/>
            <person name="Salzburger W."/>
            <person name="Sanchez-Pulido L."/>
            <person name="Santos M.E."/>
            <person name="Searle S."/>
            <person name="Sharpe T."/>
            <person name="Swofford R."/>
            <person name="Tan F.J."/>
            <person name="Williams L."/>
            <person name="Young S."/>
            <person name="Yin S."/>
            <person name="Okada N."/>
            <person name="Kocher T.D."/>
            <person name="Miska E.A."/>
            <person name="Lander E.S."/>
            <person name="Venkatesh B."/>
            <person name="Fernald R.D."/>
            <person name="Meyer A."/>
            <person name="Ponting C.P."/>
            <person name="Streelman J.T."/>
            <person name="Lindblad-Toh K."/>
            <person name="Seehausen O."/>
            <person name="Di Palma F."/>
        </authorList>
    </citation>
    <scope>NUCLEOTIDE SEQUENCE</scope>
</reference>
<feature type="compositionally biased region" description="Low complexity" evidence="2">
    <location>
        <begin position="1247"/>
        <end position="1264"/>
    </location>
</feature>
<feature type="region of interest" description="Disordered" evidence="2">
    <location>
        <begin position="851"/>
        <end position="874"/>
    </location>
</feature>
<proteinExistence type="inferred from homology"/>
<dbReference type="Ensembl" id="ENSMZET00005007455.1">
    <property type="protein sequence ID" value="ENSMZEP00005007145.1"/>
    <property type="gene ID" value="ENSMZEG00005005480.1"/>
</dbReference>
<feature type="region of interest" description="Disordered" evidence="2">
    <location>
        <begin position="677"/>
        <end position="709"/>
    </location>
</feature>
<evidence type="ECO:0000313" key="3">
    <source>
        <dbReference type="Ensembl" id="ENSMZEP00005007145.1"/>
    </source>
</evidence>
<feature type="region of interest" description="Disordered" evidence="2">
    <location>
        <begin position="1240"/>
        <end position="1276"/>
    </location>
</feature>
<dbReference type="GO" id="GO:0023052">
    <property type="term" value="P:signaling"/>
    <property type="evidence" value="ECO:0007669"/>
    <property type="project" value="InterPro"/>
</dbReference>
<feature type="region of interest" description="Disordered" evidence="2">
    <location>
        <begin position="226"/>
        <end position="249"/>
    </location>
</feature>
<dbReference type="PANTHER" id="PTHR12353:SF3">
    <property type="entry name" value="DISKS LARGE-ASSOCIATED PROTEIN 2"/>
    <property type="match status" value="1"/>
</dbReference>
<dbReference type="InterPro" id="IPR005026">
    <property type="entry name" value="SAPAP"/>
</dbReference>
<feature type="compositionally biased region" description="Polar residues" evidence="2">
    <location>
        <begin position="156"/>
        <end position="165"/>
    </location>
</feature>
<feature type="region of interest" description="Disordered" evidence="2">
    <location>
        <begin position="1127"/>
        <end position="1194"/>
    </location>
</feature>
<evidence type="ECO:0000256" key="2">
    <source>
        <dbReference type="SAM" id="MobiDB-lite"/>
    </source>
</evidence>
<feature type="compositionally biased region" description="Polar residues" evidence="2">
    <location>
        <begin position="1162"/>
        <end position="1182"/>
    </location>
</feature>
<dbReference type="GeneTree" id="ENSGT00940000157913"/>
<evidence type="ECO:0000256" key="1">
    <source>
        <dbReference type="ARBA" id="ARBA00008839"/>
    </source>
</evidence>
<dbReference type="STRING" id="106582.ENSMZEP00005007145"/>
<feature type="region of interest" description="Disordered" evidence="2">
    <location>
        <begin position="939"/>
        <end position="1102"/>
    </location>
</feature>
<protein>
    <submittedName>
        <fullName evidence="3">DLG associated protein 2</fullName>
    </submittedName>
</protein>
<feature type="compositionally biased region" description="Gly residues" evidence="2">
    <location>
        <begin position="800"/>
        <end position="812"/>
    </location>
</feature>
<feature type="region of interest" description="Disordered" evidence="2">
    <location>
        <begin position="1308"/>
        <end position="1339"/>
    </location>
</feature>
<dbReference type="Proteomes" id="UP000265160">
    <property type="component" value="LG19"/>
</dbReference>
<dbReference type="GO" id="GO:0098978">
    <property type="term" value="C:glutamatergic synapse"/>
    <property type="evidence" value="ECO:0007669"/>
    <property type="project" value="TreeGrafter"/>
</dbReference>
<sequence length="1434" mass="155668">MSALKKVLPGILQKHCCILPDRNAGVKRLLMKLKSREIYSESQCTLCGEPEDQQYSWSPSQYFDEDSYSPPPRNMKGLSGGRPAHLQLTSPTSAHTCGLADCDHSLDHLHHHVDSRPPSYLLSPTESCPLDGHHRCSPRSSIHSECMVMPMSMSATDHSISSSTFPRMHYGSASRDSGGNASGGRESRDNGGSSSHGGSGKMNRIPANLLDQFEKQMPLHRDGFHTLQYQRTSTTTTTTEQRNESPGRIRHLVHSVQKLFTKSHSLEGSSKMNGTKGDSHRESSHHHHHHHQGHHKHSKRSKSKERKSDSSKQRSGGWWSSDDNLDSDSTYRTPSVMSRHPVDHISHCYPESVHGHMVGDLSLKTSKSNNDVKCSACESIAMAPEGKFMKRSSWSTLTVSQAKEAYRKSSLNLEKPMMPTDLKPNLRPCHYLQVPQDEWGGYPGGGKDDEIPCRRMRSSSYVKAMGDEESGESDSSPKMSPQKSVRPDALVKAIIRPRDLLDSQSQSYHLQATRDMHPSIALDPSTNYNSPKFRSRNQSYMRAVSTLSQASCVSQVSQVSETEINGQFESVCESVFSEVESQAMDALDLPGCFRTRSHSYLRAIQAGYSQDDDCIPPMASTVTSTIRSTTDRNYVQEDSCLPDQDRIHEDLADTVPLTHDDLGCPIRRDRLYHQDNTGATAKPLSGPPVSPSLFRSTGASAPERPSPKAIQASIKESATLAAAISMQWKEEVSAMRRELAELRRDLCKELRAFNSNFNTFTQHYNTWSPQGGNMAAGAGAGLGAGAGPSTGTGTRAWPGAGSGPGPGPGAGRFGTSTADRGAGGAREKKPQISKVSVGTQARSKVLVRQSTADAAVNCPEEKDEKKGARRGLPKQLSMDPSILASPQSMYVESAIPLSLDPILPVFVRAVKPETLDVTAVLTRAESELAVDGAVLSSSDMATNEPTLTTHGTAPLSLETAPESPQGSSTPEQEMVITPQQTDVGPRNNSLPQSEPSFTDNTNPPDSKQIHKDTIQLPYPVPVVTVSPPDEQDYDIMSDSESPDVVTVDKPDSGPQDPTAASSTCSALENTDSSDPTQEELQPSESPVSISQGSTSVCDAPTPQFDPVTLSDLDSGITCPSIVVSEYLDSDDPASPPGSVTDPDPIITFPDHPSDLPDEEKTSVSTFASSSVETPPNPESQESQDSDWPPLPEPLDTTTIYHADLVHFDLVMLTSLDQDDLDSVFMDPEPEPFDISVDSLSNVEDLDPPMYQSDSSSSPLPSVDPAAMGPLDPSESTEFVCLDPATEYHMSQDVASGLHDILPQVTVTISPPSSVSPDTSLELDFGPTSPASEPVLSSGPDLQEITSEDLLSMESDDVTAEILECVAVSHMTVGPVEEDVPGSPEAASSEQAFLWYRWQKRGHRRDSMYRSASVELWSGRYEYNSAEITYVSLTL</sequence>
<feature type="compositionally biased region" description="Basic and acidic residues" evidence="2">
    <location>
        <begin position="1151"/>
        <end position="1161"/>
    </location>
</feature>
<name>A0A3P9BB70_9CICH</name>
<feature type="region of interest" description="Disordered" evidence="2">
    <location>
        <begin position="156"/>
        <end position="204"/>
    </location>
</feature>
<dbReference type="PANTHER" id="PTHR12353">
    <property type="entry name" value="DISKS LARGE-ASSOCIATED PROTEIN DAP SAP90/PSD-95-ASSOCIATED PROTEIN"/>
    <property type="match status" value="1"/>
</dbReference>
<feature type="compositionally biased region" description="Polar residues" evidence="2">
    <location>
        <begin position="261"/>
        <end position="273"/>
    </location>
</feature>
<reference evidence="3" key="2">
    <citation type="submission" date="2025-08" db="UniProtKB">
        <authorList>
            <consortium name="Ensembl"/>
        </authorList>
    </citation>
    <scope>IDENTIFICATION</scope>
</reference>
<feature type="region of interest" description="Disordered" evidence="2">
    <location>
        <begin position="464"/>
        <end position="486"/>
    </location>
</feature>
<dbReference type="GO" id="GO:0060090">
    <property type="term" value="F:molecular adaptor activity"/>
    <property type="evidence" value="ECO:0007669"/>
    <property type="project" value="TreeGrafter"/>
</dbReference>
<feature type="compositionally biased region" description="Polar residues" evidence="2">
    <location>
        <begin position="1058"/>
        <end position="1096"/>
    </location>
</feature>
<feature type="region of interest" description="Disordered" evidence="2">
    <location>
        <begin position="261"/>
        <end position="324"/>
    </location>
</feature>
<keyword evidence="4" id="KW-1185">Reference proteome</keyword>
<feature type="compositionally biased region" description="Basic residues" evidence="2">
    <location>
        <begin position="283"/>
        <end position="305"/>
    </location>
</feature>